<dbReference type="Proteomes" id="UP000799423">
    <property type="component" value="Unassembled WGS sequence"/>
</dbReference>
<proteinExistence type="predicted"/>
<evidence type="ECO:0000313" key="1">
    <source>
        <dbReference type="EMBL" id="KAF2849709.1"/>
    </source>
</evidence>
<gene>
    <name evidence="1" type="ORF">T440DRAFT_518938</name>
</gene>
<reference evidence="1" key="1">
    <citation type="submission" date="2020-01" db="EMBL/GenBank/DDBJ databases">
        <authorList>
            <consortium name="DOE Joint Genome Institute"/>
            <person name="Haridas S."/>
            <person name="Albert R."/>
            <person name="Binder M."/>
            <person name="Bloem J."/>
            <person name="Labutti K."/>
            <person name="Salamov A."/>
            <person name="Andreopoulos B."/>
            <person name="Baker S.E."/>
            <person name="Barry K."/>
            <person name="Bills G."/>
            <person name="Bluhm B.H."/>
            <person name="Cannon C."/>
            <person name="Castanera R."/>
            <person name="Culley D.E."/>
            <person name="Daum C."/>
            <person name="Ezra D."/>
            <person name="Gonzalez J.B."/>
            <person name="Henrissat B."/>
            <person name="Kuo A."/>
            <person name="Liang C."/>
            <person name="Lipzen A."/>
            <person name="Lutzoni F."/>
            <person name="Magnuson J."/>
            <person name="Mondo S."/>
            <person name="Nolan M."/>
            <person name="Ohm R."/>
            <person name="Pangilinan J."/>
            <person name="Park H.-J."/>
            <person name="Ramirez L."/>
            <person name="Alfaro M."/>
            <person name="Sun H."/>
            <person name="Tritt A."/>
            <person name="Yoshinaga Y."/>
            <person name="Zwiers L.-H."/>
            <person name="Turgeon B.G."/>
            <person name="Goodwin S.B."/>
            <person name="Spatafora J.W."/>
            <person name="Crous P.W."/>
            <person name="Grigoriev I.V."/>
        </authorList>
    </citation>
    <scope>NUCLEOTIDE SEQUENCE</scope>
    <source>
        <strain evidence="1">IPT5</strain>
    </source>
</reference>
<name>A0A6A7B5R7_9PLEO</name>
<dbReference type="AlphaFoldDB" id="A0A6A7B5R7"/>
<accession>A0A6A7B5R7</accession>
<sequence>MRPTFGDDWSVRKEATYTQAMKWDSGNLSVTGFRLLCKAANNPNARAALVLPITGIDFKSLAVEVGQFPSETTGDGLDLTRCVLYALKNPDEDLIYPRDFASLTSSLGGPIKPRAKTHDRETFGRWKKLSAVGPANPFTAEESRG</sequence>
<protein>
    <submittedName>
        <fullName evidence="1">Uncharacterized protein</fullName>
    </submittedName>
</protein>
<evidence type="ECO:0000313" key="2">
    <source>
        <dbReference type="Proteomes" id="UP000799423"/>
    </source>
</evidence>
<organism evidence="1 2">
    <name type="scientific">Plenodomus tracheiphilus IPT5</name>
    <dbReference type="NCBI Taxonomy" id="1408161"/>
    <lineage>
        <taxon>Eukaryota</taxon>
        <taxon>Fungi</taxon>
        <taxon>Dikarya</taxon>
        <taxon>Ascomycota</taxon>
        <taxon>Pezizomycotina</taxon>
        <taxon>Dothideomycetes</taxon>
        <taxon>Pleosporomycetidae</taxon>
        <taxon>Pleosporales</taxon>
        <taxon>Pleosporineae</taxon>
        <taxon>Leptosphaeriaceae</taxon>
        <taxon>Plenodomus</taxon>
    </lineage>
</organism>
<dbReference type="EMBL" id="MU006310">
    <property type="protein sequence ID" value="KAF2849709.1"/>
    <property type="molecule type" value="Genomic_DNA"/>
</dbReference>
<dbReference type="OrthoDB" id="3675232at2759"/>
<keyword evidence="2" id="KW-1185">Reference proteome</keyword>